<protein>
    <submittedName>
        <fullName evidence="3">Band 3 anion transport protein</fullName>
    </submittedName>
</protein>
<feature type="region of interest" description="Disordered" evidence="1">
    <location>
        <begin position="55"/>
        <end position="76"/>
    </location>
</feature>
<comment type="caution">
    <text evidence="3">The sequence shown here is derived from an EMBL/GenBank/DDBJ whole genome shotgun (WGS) entry which is preliminary data.</text>
</comment>
<feature type="domain" description="Band 3 cytoplasmic" evidence="2">
    <location>
        <begin position="169"/>
        <end position="279"/>
    </location>
</feature>
<accession>A0A5N4D3Y2</accession>
<dbReference type="Pfam" id="PF07565">
    <property type="entry name" value="Band_3_cyto"/>
    <property type="match status" value="2"/>
</dbReference>
<organism evidence="3 4">
    <name type="scientific">Camelus dromedarius</name>
    <name type="common">Dromedary</name>
    <name type="synonym">Arabian camel</name>
    <dbReference type="NCBI Taxonomy" id="9838"/>
    <lineage>
        <taxon>Eukaryota</taxon>
        <taxon>Metazoa</taxon>
        <taxon>Chordata</taxon>
        <taxon>Craniata</taxon>
        <taxon>Vertebrata</taxon>
        <taxon>Euteleostomi</taxon>
        <taxon>Mammalia</taxon>
        <taxon>Eutheria</taxon>
        <taxon>Laurasiatheria</taxon>
        <taxon>Artiodactyla</taxon>
        <taxon>Tylopoda</taxon>
        <taxon>Camelidae</taxon>
        <taxon>Camelus</taxon>
    </lineage>
</organism>
<name>A0A5N4D3Y2_CAMDR</name>
<dbReference type="InterPro" id="IPR003020">
    <property type="entry name" value="HCO3_transpt_euk"/>
</dbReference>
<evidence type="ECO:0000256" key="1">
    <source>
        <dbReference type="SAM" id="MobiDB-lite"/>
    </source>
</evidence>
<evidence type="ECO:0000259" key="2">
    <source>
        <dbReference type="Pfam" id="PF07565"/>
    </source>
</evidence>
<proteinExistence type="predicted"/>
<dbReference type="InterPro" id="IPR016152">
    <property type="entry name" value="PTrfase/Anion_transptr"/>
</dbReference>
<dbReference type="GO" id="GO:0015106">
    <property type="term" value="F:bicarbonate transmembrane transporter activity"/>
    <property type="evidence" value="ECO:0007669"/>
    <property type="project" value="TreeGrafter"/>
</dbReference>
<dbReference type="SUPFAM" id="SSF55804">
    <property type="entry name" value="Phoshotransferase/anion transport protein"/>
    <property type="match status" value="2"/>
</dbReference>
<sequence length="383" mass="42924">MPCAALGTRSAGYAGGSDHCRQLSNQDSAMGDLRLCPPGDHPQTTTAQGMETLMRPQQQRPPQPGLTTAPRLPPTGRVDFLERPVLGFVRLKDPMQLEPKQEKLGQPAVPVRFLFVLLGPEAPNMDYTQLGRAAATLMSERVFRTEAYLAQSKKKLVHSLESFLNCSLVYVELRELVMDEKNQELQWMEEARWLQMEENRGKDGTWGHPHVSYLTFWSLFELQKAFAKGTVLLDLPEKSLAGVVNHLLDRFIIDGQIRRQDREKLLRTLLLKHSRARDIEALGGGEGITEGYPPPGILEKILQNSETTLVLVGRVDFLERPVLGFVRLKDPMQLEPKQEKLGQPAVPVRFLFVLLGPEAPNMDYTQLGRAAATLMSERVSRGG</sequence>
<dbReference type="EMBL" id="JWIN03000016">
    <property type="protein sequence ID" value="KAB1265831.1"/>
    <property type="molecule type" value="Genomic_DNA"/>
</dbReference>
<dbReference type="PANTHER" id="PTHR11453:SF12">
    <property type="entry name" value="BAND 3 ANION TRANSPORT PROTEIN"/>
    <property type="match status" value="1"/>
</dbReference>
<dbReference type="InterPro" id="IPR013769">
    <property type="entry name" value="Band3_cytoplasmic_dom"/>
</dbReference>
<dbReference type="PANTHER" id="PTHR11453">
    <property type="entry name" value="ANION EXCHANGE PROTEIN"/>
    <property type="match status" value="1"/>
</dbReference>
<dbReference type="AlphaFoldDB" id="A0A5N4D3Y2"/>
<dbReference type="Proteomes" id="UP000299084">
    <property type="component" value="Unassembled WGS sequence"/>
</dbReference>
<evidence type="ECO:0000313" key="4">
    <source>
        <dbReference type="Proteomes" id="UP000299084"/>
    </source>
</evidence>
<dbReference type="GO" id="GO:0016323">
    <property type="term" value="C:basolateral plasma membrane"/>
    <property type="evidence" value="ECO:0007669"/>
    <property type="project" value="TreeGrafter"/>
</dbReference>
<dbReference type="Gene3D" id="3.40.930.10">
    <property type="entry name" value="Mannitol-specific EII, Chain A"/>
    <property type="match status" value="3"/>
</dbReference>
<dbReference type="GO" id="GO:0005452">
    <property type="term" value="F:solute:inorganic anion antiporter activity"/>
    <property type="evidence" value="ECO:0007669"/>
    <property type="project" value="InterPro"/>
</dbReference>
<evidence type="ECO:0000313" key="3">
    <source>
        <dbReference type="EMBL" id="KAB1265831.1"/>
    </source>
</evidence>
<gene>
    <name evidence="3" type="ORF">Cadr_000019519</name>
</gene>
<feature type="domain" description="Band 3 cytoplasmic" evidence="2">
    <location>
        <begin position="285"/>
        <end position="379"/>
    </location>
</feature>
<keyword evidence="4" id="KW-1185">Reference proteome</keyword>
<dbReference type="GO" id="GO:0008509">
    <property type="term" value="F:monoatomic anion transmembrane transporter activity"/>
    <property type="evidence" value="ECO:0007669"/>
    <property type="project" value="InterPro"/>
</dbReference>
<reference evidence="3 4" key="1">
    <citation type="journal article" date="2019" name="Mol. Ecol. Resour.">
        <title>Improving Illumina assemblies with Hi-C and long reads: an example with the North African dromedary.</title>
        <authorList>
            <person name="Elbers J.P."/>
            <person name="Rogers M.F."/>
            <person name="Perelman P.L."/>
            <person name="Proskuryakova A.A."/>
            <person name="Serdyukova N.A."/>
            <person name="Johnson W.E."/>
            <person name="Horin P."/>
            <person name="Corander J."/>
            <person name="Murphy D."/>
            <person name="Burger P.A."/>
        </authorList>
    </citation>
    <scope>NUCLEOTIDE SEQUENCE [LARGE SCALE GENOMIC DNA]</scope>
    <source>
        <strain evidence="3">Drom800</strain>
        <tissue evidence="3">Blood</tissue>
    </source>
</reference>
<dbReference type="GO" id="GO:0051453">
    <property type="term" value="P:regulation of intracellular pH"/>
    <property type="evidence" value="ECO:0007669"/>
    <property type="project" value="TreeGrafter"/>
</dbReference>